<reference evidence="1" key="1">
    <citation type="submission" date="2021-01" db="EMBL/GenBank/DDBJ databases">
        <authorList>
            <person name="Corre E."/>
            <person name="Pelletier E."/>
            <person name="Niang G."/>
            <person name="Scheremetjew M."/>
            <person name="Finn R."/>
            <person name="Kale V."/>
            <person name="Holt S."/>
            <person name="Cochrane G."/>
            <person name="Meng A."/>
            <person name="Brown T."/>
            <person name="Cohen L."/>
        </authorList>
    </citation>
    <scope>NUCLEOTIDE SEQUENCE</scope>
    <source>
        <strain evidence="1">GSO104</strain>
    </source>
</reference>
<name>A0A7S4UH09_9STRA</name>
<dbReference type="AlphaFoldDB" id="A0A7S4UH09"/>
<dbReference type="EMBL" id="HBNS01003044">
    <property type="protein sequence ID" value="CAE4582888.1"/>
    <property type="molecule type" value="Transcribed_RNA"/>
</dbReference>
<evidence type="ECO:0000313" key="1">
    <source>
        <dbReference type="EMBL" id="CAE4582888.1"/>
    </source>
</evidence>
<proteinExistence type="predicted"/>
<sequence length="290" mass="31465">MEELPVDLSLFQGLELGMTAEEQQEVTKLMTSGDPAKVAQAATILSGIADLVVAGIPPSQRSESHAQKMTVLLNTSYTNNVLVRQALLNGQHNVARQIRLEEAEVRERRRNNPLPARMPRYARIKAFDPASSVKRGGLKGVIGVPSIPKTNIGKGPLGRKRAPSLTFVDDSWDGSVGDAFTEIKIKHGIVTRTQKEPPGINRILAAAGAKEDNGELEPRVLIDERHNDGGRRAFQKGDAVTHINGQGFTGNAEDLVTLLSKMYENGTEFFDIVVNAEGSVAEALRLRAIC</sequence>
<organism evidence="1">
    <name type="scientific">Ditylum brightwellii</name>
    <dbReference type="NCBI Taxonomy" id="49249"/>
    <lineage>
        <taxon>Eukaryota</taxon>
        <taxon>Sar</taxon>
        <taxon>Stramenopiles</taxon>
        <taxon>Ochrophyta</taxon>
        <taxon>Bacillariophyta</taxon>
        <taxon>Mediophyceae</taxon>
        <taxon>Lithodesmiophycidae</taxon>
        <taxon>Lithodesmiales</taxon>
        <taxon>Lithodesmiaceae</taxon>
        <taxon>Ditylum</taxon>
    </lineage>
</organism>
<gene>
    <name evidence="1" type="ORF">DBRI00130_LOCUS2461</name>
</gene>
<evidence type="ECO:0008006" key="2">
    <source>
        <dbReference type="Google" id="ProtNLM"/>
    </source>
</evidence>
<protein>
    <recommendedName>
        <fullName evidence="2">PDZ domain-containing protein</fullName>
    </recommendedName>
</protein>
<accession>A0A7S4UH09</accession>